<protein>
    <submittedName>
        <fullName evidence="1">Zinc ribbon domain-containing protein</fullName>
    </submittedName>
</protein>
<dbReference type="Proteomes" id="UP000594014">
    <property type="component" value="Chromosome"/>
</dbReference>
<accession>A0ACD1AEG6</accession>
<reference evidence="1" key="1">
    <citation type="submission" date="2019-08" db="EMBL/GenBank/DDBJ databases">
        <title>Genome sequence of Clostridiales bacterium MT110.</title>
        <authorList>
            <person name="Cao J."/>
        </authorList>
    </citation>
    <scope>NUCLEOTIDE SEQUENCE</scope>
    <source>
        <strain evidence="1">MT110</strain>
    </source>
</reference>
<evidence type="ECO:0000313" key="2">
    <source>
        <dbReference type="Proteomes" id="UP000594014"/>
    </source>
</evidence>
<sequence>MKSIKPGRGPSMMSAIGSAAAAIFGVIWTLSAISMGAPIFFALFGVVFVLMGIGQAVYNYKNATGENRFSEYDITSSSEEPDPLNDYFGRSRRDDSHISQRKETPADTAGRRFCPYCGSEAEREHLYCSKCGKKLS</sequence>
<proteinExistence type="predicted"/>
<organism evidence="1 2">
    <name type="scientific">Anoxybacterium hadale</name>
    <dbReference type="NCBI Taxonomy" id="3408580"/>
    <lineage>
        <taxon>Bacteria</taxon>
        <taxon>Bacillati</taxon>
        <taxon>Bacillota</taxon>
        <taxon>Clostridia</taxon>
        <taxon>Peptostreptococcales</taxon>
        <taxon>Anaerovoracaceae</taxon>
        <taxon>Anoxybacterium</taxon>
    </lineage>
</organism>
<evidence type="ECO:0000313" key="1">
    <source>
        <dbReference type="EMBL" id="QOX64910.1"/>
    </source>
</evidence>
<keyword evidence="2" id="KW-1185">Reference proteome</keyword>
<name>A0ACD1AEG6_9FIRM</name>
<gene>
    <name evidence="1" type="ORF">FRZ06_16940</name>
</gene>
<dbReference type="EMBL" id="CP042469">
    <property type="protein sequence ID" value="QOX64910.1"/>
    <property type="molecule type" value="Genomic_DNA"/>
</dbReference>